<keyword evidence="6" id="KW-0472">Membrane</keyword>
<evidence type="ECO:0000256" key="1">
    <source>
        <dbReference type="ARBA" id="ARBA00022714"/>
    </source>
</evidence>
<accession>A0ABP8KLQ9</accession>
<keyword evidence="4" id="KW-0411">Iron-sulfur</keyword>
<feature type="compositionally biased region" description="Low complexity" evidence="5">
    <location>
        <begin position="43"/>
        <end position="56"/>
    </location>
</feature>
<reference evidence="9" key="1">
    <citation type="journal article" date="2019" name="Int. J. Syst. Evol. Microbiol.">
        <title>The Global Catalogue of Microorganisms (GCM) 10K type strain sequencing project: providing services to taxonomists for standard genome sequencing and annotation.</title>
        <authorList>
            <consortium name="The Broad Institute Genomics Platform"/>
            <consortium name="The Broad Institute Genome Sequencing Center for Infectious Disease"/>
            <person name="Wu L."/>
            <person name="Ma J."/>
        </authorList>
    </citation>
    <scope>NUCLEOTIDE SEQUENCE [LARGE SCALE GENOMIC DNA]</scope>
    <source>
        <strain evidence="9">JCM 17925</strain>
    </source>
</reference>
<dbReference type="InterPro" id="IPR036922">
    <property type="entry name" value="Rieske_2Fe-2S_sf"/>
</dbReference>
<evidence type="ECO:0000256" key="3">
    <source>
        <dbReference type="ARBA" id="ARBA00023004"/>
    </source>
</evidence>
<keyword evidence="3" id="KW-0408">Iron</keyword>
<keyword evidence="6" id="KW-1133">Transmembrane helix</keyword>
<dbReference type="Gene3D" id="2.102.10.10">
    <property type="entry name" value="Rieske [2Fe-2S] iron-sulphur domain"/>
    <property type="match status" value="1"/>
</dbReference>
<comment type="caution">
    <text evidence="8">The sequence shown here is derived from an EMBL/GenBank/DDBJ whole genome shotgun (WGS) entry which is preliminary data.</text>
</comment>
<evidence type="ECO:0000313" key="8">
    <source>
        <dbReference type="EMBL" id="GAA4410174.1"/>
    </source>
</evidence>
<evidence type="ECO:0000259" key="7">
    <source>
        <dbReference type="PROSITE" id="PS51296"/>
    </source>
</evidence>
<evidence type="ECO:0000256" key="4">
    <source>
        <dbReference type="ARBA" id="ARBA00023014"/>
    </source>
</evidence>
<feature type="region of interest" description="Disordered" evidence="5">
    <location>
        <begin position="43"/>
        <end position="67"/>
    </location>
</feature>
<dbReference type="Pfam" id="PF00355">
    <property type="entry name" value="Rieske"/>
    <property type="match status" value="1"/>
</dbReference>
<keyword evidence="6" id="KW-0812">Transmembrane</keyword>
<feature type="domain" description="Rieske" evidence="7">
    <location>
        <begin position="80"/>
        <end position="174"/>
    </location>
</feature>
<dbReference type="SUPFAM" id="SSF50022">
    <property type="entry name" value="ISP domain"/>
    <property type="match status" value="1"/>
</dbReference>
<dbReference type="Proteomes" id="UP001500936">
    <property type="component" value="Unassembled WGS sequence"/>
</dbReference>
<evidence type="ECO:0000256" key="6">
    <source>
        <dbReference type="SAM" id="Phobius"/>
    </source>
</evidence>
<evidence type="ECO:0000313" key="9">
    <source>
        <dbReference type="Proteomes" id="UP001500936"/>
    </source>
</evidence>
<proteinExistence type="predicted"/>
<dbReference type="RefSeq" id="WP_345269106.1">
    <property type="nucleotide sequence ID" value="NZ_BAABHB010000007.1"/>
</dbReference>
<evidence type="ECO:0000256" key="2">
    <source>
        <dbReference type="ARBA" id="ARBA00022723"/>
    </source>
</evidence>
<gene>
    <name evidence="8" type="ORF">GCM10023187_34470</name>
</gene>
<keyword evidence="2" id="KW-0479">Metal-binding</keyword>
<protein>
    <recommendedName>
        <fullName evidence="7">Rieske domain-containing protein</fullName>
    </recommendedName>
</protein>
<feature type="transmembrane region" description="Helical" evidence="6">
    <location>
        <begin position="20"/>
        <end position="38"/>
    </location>
</feature>
<dbReference type="EMBL" id="BAABHB010000007">
    <property type="protein sequence ID" value="GAA4410174.1"/>
    <property type="molecule type" value="Genomic_DNA"/>
</dbReference>
<keyword evidence="1" id="KW-0001">2Fe-2S</keyword>
<keyword evidence="9" id="KW-1185">Reference proteome</keyword>
<evidence type="ECO:0000256" key="5">
    <source>
        <dbReference type="SAM" id="MobiDB-lite"/>
    </source>
</evidence>
<organism evidence="8 9">
    <name type="scientific">Nibrella viscosa</name>
    <dbReference type="NCBI Taxonomy" id="1084524"/>
    <lineage>
        <taxon>Bacteria</taxon>
        <taxon>Pseudomonadati</taxon>
        <taxon>Bacteroidota</taxon>
        <taxon>Cytophagia</taxon>
        <taxon>Cytophagales</taxon>
        <taxon>Spirosomataceae</taxon>
        <taxon>Nibrella</taxon>
    </lineage>
</organism>
<sequence length="176" mass="18302">MKNNASNPEAMKRGDFLRSLGLSTGALMAFYCMGTLTACSKSGDTPTPNNNNSGTNVGPGTGTAGFTGNAESAKGKIDFTLDLTSSNFSTLKTEGKFVNVGDVLVANAKGNRYIAVAKTCTHEGGGLDYRLATDDLLCNNHGGLFNTNGSVKLAPPTKPIKVFTVALTGDNLRITE</sequence>
<dbReference type="PROSITE" id="PS51296">
    <property type="entry name" value="RIESKE"/>
    <property type="match status" value="1"/>
</dbReference>
<name>A0ABP8KLQ9_9BACT</name>
<dbReference type="InterPro" id="IPR017941">
    <property type="entry name" value="Rieske_2Fe-2S"/>
</dbReference>